<dbReference type="InterPro" id="IPR018823">
    <property type="entry name" value="ArAE_2_N"/>
</dbReference>
<feature type="transmembrane region" description="Helical" evidence="2">
    <location>
        <begin position="169"/>
        <end position="186"/>
    </location>
</feature>
<sequence>MAPAWLEGILWARVQASSRRIQKKWLRATLTLVALLILFVFPSTSQAMGPGGVLAIAFAVALPPFLPLSVHMLLMFSFAFSVLASWGWVCAATAAANGARSVELLIKQAEEAEGSYVPGIPRTLQIQELIFSGHFLDPRSTVVYGVFFFIGTFFFALGVGYIPTLSFGLYMALTLMCSILSINPLTPYPSYLGYNTILISAGVYITVSTVSLLVIFPESYNHAWLGRVREDIMLPIVEFMDYRKSDVKRKPAPAPLSDLDSVMAMYDGEKGMFNLEFSIHRLSADEFLIFYGHIKQLVYRLKNIEKYQDWLEDVFKVDDALEKSLDVDSSDISTATQVQHYLNQRLVQLADGLRNACQVSLSDIDEWMMNCSRDSWLDAIFPVNKRKAEYRRVMLEISRSTLRKARAKFRKDGFADLLASDPSSPSKQGSESEANREDGCSALALSLMDNIDCLANELKSLLTFIIEIEAREPKPMPRLPGFFRKRKQEKSEKQLPPTPAPSFFPPKTSTYRDVRLPAMSRSLGDSSSSPSEKSSSSQHPSGLPYPSNFSPARKNTRVIAWFVAPQTIFAFRVAFLTLVFYVFGVSKKTTKFYMENNGMFALLLGQSYIAIYAGDQVFHFFVRFSATLLGLFLTLIGWHIEAGRGQWSPYSFVILTTILAIPTLLVVISTKKMTYLLFAALLSVTIVVTTGLIWGQAHATPGTTISFDAVFKILWERVLVDIIGFVVAAVFMMLPFPITARRGFHDKLSEALIEVGTMVQNEPSGRFPQASDRTTVIESTQERLGGLLYSMKFDPRLRSVPIPTYRQILEKQKLLASSVAHYIDAIERLDPKIRSSLANMVPCLNPGMVDRVQYRIVHLTTGIYEGQTMKPSGIKLREEVLRATAERHLDMHELSRRRQHDAHNDPLLFLPRSIPDTHLLILSSAVSNFVNVLDSIDDMGSLFASMAPPASQEESYTGYISAQLV</sequence>
<feature type="transmembrane region" description="Helical" evidence="2">
    <location>
        <begin position="25"/>
        <end position="41"/>
    </location>
</feature>
<feature type="region of interest" description="Disordered" evidence="1">
    <location>
        <begin position="416"/>
        <end position="435"/>
    </location>
</feature>
<reference evidence="4 5" key="1">
    <citation type="submission" date="2014-04" db="EMBL/GenBank/DDBJ databases">
        <authorList>
            <consortium name="DOE Joint Genome Institute"/>
            <person name="Kuo A."/>
            <person name="Gay G."/>
            <person name="Dore J."/>
            <person name="Kohler A."/>
            <person name="Nagy L.G."/>
            <person name="Floudas D."/>
            <person name="Copeland A."/>
            <person name="Barry K.W."/>
            <person name="Cichocki N."/>
            <person name="Veneault-Fourrey C."/>
            <person name="LaButti K."/>
            <person name="Lindquist E.A."/>
            <person name="Lipzen A."/>
            <person name="Lundell T."/>
            <person name="Morin E."/>
            <person name="Murat C."/>
            <person name="Sun H."/>
            <person name="Tunlid A."/>
            <person name="Henrissat B."/>
            <person name="Grigoriev I.V."/>
            <person name="Hibbett D.S."/>
            <person name="Martin F."/>
            <person name="Nordberg H.P."/>
            <person name="Cantor M.N."/>
            <person name="Hua S.X."/>
        </authorList>
    </citation>
    <scope>NUCLEOTIDE SEQUENCE [LARGE SCALE GENOMIC DNA]</scope>
    <source>
        <strain evidence="5">h7</strain>
    </source>
</reference>
<evidence type="ECO:0000256" key="1">
    <source>
        <dbReference type="SAM" id="MobiDB-lite"/>
    </source>
</evidence>
<feature type="transmembrane region" description="Helical" evidence="2">
    <location>
        <begin position="142"/>
        <end position="162"/>
    </location>
</feature>
<feature type="domain" description="Putative ER transporter 6TM N-terminal" evidence="3">
    <location>
        <begin position="25"/>
        <end position="369"/>
    </location>
</feature>
<accession>A0A0C2XMV2</accession>
<dbReference type="Proteomes" id="UP000053424">
    <property type="component" value="Unassembled WGS sequence"/>
</dbReference>
<feature type="transmembrane region" description="Helical" evidence="2">
    <location>
        <begin position="714"/>
        <end position="734"/>
    </location>
</feature>
<evidence type="ECO:0000313" key="4">
    <source>
        <dbReference type="EMBL" id="KIM39018.1"/>
    </source>
</evidence>
<feature type="transmembrane region" description="Helical" evidence="2">
    <location>
        <begin position="650"/>
        <end position="668"/>
    </location>
</feature>
<keyword evidence="2" id="KW-0812">Transmembrane</keyword>
<gene>
    <name evidence="4" type="ORF">M413DRAFT_29592</name>
</gene>
<dbReference type="EMBL" id="KN831787">
    <property type="protein sequence ID" value="KIM39018.1"/>
    <property type="molecule type" value="Genomic_DNA"/>
</dbReference>
<feature type="compositionally biased region" description="Low complexity" evidence="1">
    <location>
        <begin position="521"/>
        <end position="541"/>
    </location>
</feature>
<dbReference type="HOGENOM" id="CLU_003918_1_0_1"/>
<dbReference type="Pfam" id="PF10337">
    <property type="entry name" value="ArAE_2_N"/>
    <property type="match status" value="1"/>
</dbReference>
<feature type="transmembrane region" description="Helical" evidence="2">
    <location>
        <begin position="675"/>
        <end position="694"/>
    </location>
</feature>
<feature type="region of interest" description="Disordered" evidence="1">
    <location>
        <begin position="521"/>
        <end position="547"/>
    </location>
</feature>
<dbReference type="AlphaFoldDB" id="A0A0C2XMV2"/>
<feature type="transmembrane region" description="Helical" evidence="2">
    <location>
        <begin position="192"/>
        <end position="216"/>
    </location>
</feature>
<dbReference type="PANTHER" id="PTHR37994">
    <property type="entry name" value="ARAE_2_N DOMAIN-CONTAINING PROTEIN-RELATED"/>
    <property type="match status" value="1"/>
</dbReference>
<organism evidence="4 5">
    <name type="scientific">Hebeloma cylindrosporum</name>
    <dbReference type="NCBI Taxonomy" id="76867"/>
    <lineage>
        <taxon>Eukaryota</taxon>
        <taxon>Fungi</taxon>
        <taxon>Dikarya</taxon>
        <taxon>Basidiomycota</taxon>
        <taxon>Agaricomycotina</taxon>
        <taxon>Agaricomycetes</taxon>
        <taxon>Agaricomycetidae</taxon>
        <taxon>Agaricales</taxon>
        <taxon>Agaricineae</taxon>
        <taxon>Hymenogastraceae</taxon>
        <taxon>Hebeloma</taxon>
    </lineage>
</organism>
<evidence type="ECO:0000313" key="5">
    <source>
        <dbReference type="Proteomes" id="UP000053424"/>
    </source>
</evidence>
<feature type="transmembrane region" description="Helical" evidence="2">
    <location>
        <begin position="620"/>
        <end position="638"/>
    </location>
</feature>
<protein>
    <recommendedName>
        <fullName evidence="3">Putative ER transporter 6TM N-terminal domain-containing protein</fullName>
    </recommendedName>
</protein>
<evidence type="ECO:0000259" key="3">
    <source>
        <dbReference type="Pfam" id="PF10337"/>
    </source>
</evidence>
<keyword evidence="2" id="KW-0472">Membrane</keyword>
<feature type="region of interest" description="Disordered" evidence="1">
    <location>
        <begin position="486"/>
        <end position="509"/>
    </location>
</feature>
<dbReference type="PANTHER" id="PTHR37994:SF3">
    <property type="entry name" value="ER TRANSPORTER 6TM N-TERMINAL DOMAIN-CONTAINING PROTEIN"/>
    <property type="match status" value="1"/>
</dbReference>
<feature type="transmembrane region" description="Helical" evidence="2">
    <location>
        <begin position="558"/>
        <end position="584"/>
    </location>
</feature>
<evidence type="ECO:0000256" key="2">
    <source>
        <dbReference type="SAM" id="Phobius"/>
    </source>
</evidence>
<keyword evidence="5" id="KW-1185">Reference proteome</keyword>
<dbReference type="OrthoDB" id="3025646at2759"/>
<proteinExistence type="predicted"/>
<keyword evidence="2" id="KW-1133">Transmembrane helix</keyword>
<dbReference type="STRING" id="686832.A0A0C2XMV2"/>
<feature type="transmembrane region" description="Helical" evidence="2">
    <location>
        <begin position="73"/>
        <end position="96"/>
    </location>
</feature>
<feature type="compositionally biased region" description="Polar residues" evidence="1">
    <location>
        <begin position="421"/>
        <end position="432"/>
    </location>
</feature>
<reference evidence="5" key="2">
    <citation type="submission" date="2015-01" db="EMBL/GenBank/DDBJ databases">
        <title>Evolutionary Origins and Diversification of the Mycorrhizal Mutualists.</title>
        <authorList>
            <consortium name="DOE Joint Genome Institute"/>
            <consortium name="Mycorrhizal Genomics Consortium"/>
            <person name="Kohler A."/>
            <person name="Kuo A."/>
            <person name="Nagy L.G."/>
            <person name="Floudas D."/>
            <person name="Copeland A."/>
            <person name="Barry K.W."/>
            <person name="Cichocki N."/>
            <person name="Veneault-Fourrey C."/>
            <person name="LaButti K."/>
            <person name="Lindquist E.A."/>
            <person name="Lipzen A."/>
            <person name="Lundell T."/>
            <person name="Morin E."/>
            <person name="Murat C."/>
            <person name="Riley R."/>
            <person name="Ohm R."/>
            <person name="Sun H."/>
            <person name="Tunlid A."/>
            <person name="Henrissat B."/>
            <person name="Grigoriev I.V."/>
            <person name="Hibbett D.S."/>
            <person name="Martin F."/>
        </authorList>
    </citation>
    <scope>NUCLEOTIDE SEQUENCE [LARGE SCALE GENOMIC DNA]</scope>
    <source>
        <strain evidence="5">h7</strain>
    </source>
</reference>
<name>A0A0C2XMV2_HEBCY</name>